<dbReference type="HAMAP" id="MF_01629">
    <property type="entry name" value="PdxH"/>
    <property type="match status" value="1"/>
</dbReference>
<evidence type="ECO:0000256" key="2">
    <source>
        <dbReference type="ARBA" id="ARBA00005037"/>
    </source>
</evidence>
<name>A0A1H2PTR8_9BURK</name>
<evidence type="ECO:0000256" key="11">
    <source>
        <dbReference type="PIRSR" id="PIRSR000190-2"/>
    </source>
</evidence>
<feature type="binding site" evidence="9 10">
    <location>
        <position position="131"/>
    </location>
    <ligand>
        <name>substrate</name>
    </ligand>
</feature>
<evidence type="ECO:0000259" key="13">
    <source>
        <dbReference type="Pfam" id="PF10590"/>
    </source>
</evidence>
<comment type="cofactor">
    <cofactor evidence="9 11">
        <name>FMN</name>
        <dbReference type="ChEBI" id="CHEBI:58210"/>
    </cofactor>
    <text evidence="9 11">Binds 1 FMN per subunit.</text>
</comment>
<feature type="binding site" evidence="9 10">
    <location>
        <begin position="190"/>
        <end position="192"/>
    </location>
    <ligand>
        <name>substrate</name>
    </ligand>
</feature>
<dbReference type="STRING" id="1770053.SAMN05216551_110151"/>
<dbReference type="AlphaFoldDB" id="A0A1H2PTR8"/>
<dbReference type="RefSeq" id="WP_091910833.1">
    <property type="nucleotide sequence ID" value="NZ_FNLO01000010.1"/>
</dbReference>
<keyword evidence="8 9" id="KW-0664">Pyridoxine biosynthesis</keyword>
<dbReference type="PANTHER" id="PTHR10851">
    <property type="entry name" value="PYRIDOXINE-5-PHOSPHATE OXIDASE"/>
    <property type="match status" value="1"/>
</dbReference>
<feature type="binding site" evidence="9 11">
    <location>
        <begin position="76"/>
        <end position="77"/>
    </location>
    <ligand>
        <name>FMN</name>
        <dbReference type="ChEBI" id="CHEBI:58210"/>
    </ligand>
</feature>
<dbReference type="EMBL" id="FNLO01000010">
    <property type="protein sequence ID" value="SDV50137.1"/>
    <property type="molecule type" value="Genomic_DNA"/>
</dbReference>
<dbReference type="Gene3D" id="2.30.110.10">
    <property type="entry name" value="Electron Transport, Fmn-binding Protein, Chain A"/>
    <property type="match status" value="1"/>
</dbReference>
<keyword evidence="5 9" id="KW-0285">Flavoprotein</keyword>
<dbReference type="InterPro" id="IPR012349">
    <property type="entry name" value="Split_barrel_FMN-bd"/>
</dbReference>
<dbReference type="GO" id="GO:0010181">
    <property type="term" value="F:FMN binding"/>
    <property type="evidence" value="ECO:0007669"/>
    <property type="project" value="UniProtKB-UniRule"/>
</dbReference>
<dbReference type="Pfam" id="PF10590">
    <property type="entry name" value="PNP_phzG_C"/>
    <property type="match status" value="1"/>
</dbReference>
<evidence type="ECO:0000256" key="6">
    <source>
        <dbReference type="ARBA" id="ARBA00022643"/>
    </source>
</evidence>
<evidence type="ECO:0000256" key="10">
    <source>
        <dbReference type="PIRSR" id="PIRSR000190-1"/>
    </source>
</evidence>
<accession>A0A1H2PTR8</accession>
<dbReference type="UniPathway" id="UPA01068">
    <property type="reaction ID" value="UER00304"/>
</dbReference>
<comment type="pathway">
    <text evidence="1 9">Cofactor metabolism; pyridoxal 5'-phosphate salvage; pyridoxal 5'-phosphate from pyridoxamine 5'-phosphate: step 1/1.</text>
</comment>
<feature type="binding site" evidence="9 10">
    <location>
        <position position="127"/>
    </location>
    <ligand>
        <name>substrate</name>
    </ligand>
</feature>
<dbReference type="Pfam" id="PF01243">
    <property type="entry name" value="PNPOx_N"/>
    <property type="match status" value="1"/>
</dbReference>
<dbReference type="PIRSF" id="PIRSF000190">
    <property type="entry name" value="Pyd_amn-ph_oxd"/>
    <property type="match status" value="1"/>
</dbReference>
<dbReference type="NCBIfam" id="TIGR00558">
    <property type="entry name" value="pdxH"/>
    <property type="match status" value="1"/>
</dbReference>
<reference evidence="15" key="1">
    <citation type="submission" date="2016-09" db="EMBL/GenBank/DDBJ databases">
        <authorList>
            <person name="Varghese N."/>
            <person name="Submissions S."/>
        </authorList>
    </citation>
    <scope>NUCLEOTIDE SEQUENCE [LARGE SCALE GENOMIC DNA]</scope>
    <source>
        <strain evidence="15">JS23</strain>
    </source>
</reference>
<evidence type="ECO:0000256" key="1">
    <source>
        <dbReference type="ARBA" id="ARBA00004738"/>
    </source>
</evidence>
<feature type="binding site" evidence="9 11">
    <location>
        <position position="105"/>
    </location>
    <ligand>
        <name>FMN</name>
        <dbReference type="ChEBI" id="CHEBI:58210"/>
    </ligand>
</feature>
<evidence type="ECO:0000256" key="9">
    <source>
        <dbReference type="HAMAP-Rule" id="MF_01629"/>
    </source>
</evidence>
<dbReference type="Proteomes" id="UP000243719">
    <property type="component" value="Unassembled WGS sequence"/>
</dbReference>
<evidence type="ECO:0000256" key="7">
    <source>
        <dbReference type="ARBA" id="ARBA00023002"/>
    </source>
</evidence>
<evidence type="ECO:0000313" key="15">
    <source>
        <dbReference type="Proteomes" id="UP000243719"/>
    </source>
</evidence>
<feature type="binding site" evidence="9 11">
    <location>
        <position position="194"/>
    </location>
    <ligand>
        <name>FMN</name>
        <dbReference type="ChEBI" id="CHEBI:58210"/>
    </ligand>
</feature>
<evidence type="ECO:0000256" key="3">
    <source>
        <dbReference type="ARBA" id="ARBA00007301"/>
    </source>
</evidence>
<keyword evidence="15" id="KW-1185">Reference proteome</keyword>
<comment type="catalytic activity">
    <reaction evidence="9">
        <text>pyridoxamine 5'-phosphate + O2 + H2O = pyridoxal 5'-phosphate + H2O2 + NH4(+)</text>
        <dbReference type="Rhea" id="RHEA:15817"/>
        <dbReference type="ChEBI" id="CHEBI:15377"/>
        <dbReference type="ChEBI" id="CHEBI:15379"/>
        <dbReference type="ChEBI" id="CHEBI:16240"/>
        <dbReference type="ChEBI" id="CHEBI:28938"/>
        <dbReference type="ChEBI" id="CHEBI:58451"/>
        <dbReference type="ChEBI" id="CHEBI:597326"/>
        <dbReference type="EC" id="1.4.3.5"/>
    </reaction>
</comment>
<feature type="domain" description="Pyridoxamine 5'-phosphate oxidase N-terminal" evidence="12">
    <location>
        <begin position="38"/>
        <end position="153"/>
    </location>
</feature>
<dbReference type="SUPFAM" id="SSF50475">
    <property type="entry name" value="FMN-binding split barrel"/>
    <property type="match status" value="1"/>
</dbReference>
<feature type="binding site" evidence="9 10">
    <location>
        <position position="66"/>
    </location>
    <ligand>
        <name>substrate</name>
    </ligand>
</feature>
<organism evidence="14 15">
    <name type="scientific">Chitinasiproducens palmae</name>
    <dbReference type="NCBI Taxonomy" id="1770053"/>
    <lineage>
        <taxon>Bacteria</taxon>
        <taxon>Pseudomonadati</taxon>
        <taxon>Pseudomonadota</taxon>
        <taxon>Betaproteobacteria</taxon>
        <taxon>Burkholderiales</taxon>
        <taxon>Burkholderiaceae</taxon>
        <taxon>Chitinasiproducens</taxon>
    </lineage>
</organism>
<evidence type="ECO:0000256" key="5">
    <source>
        <dbReference type="ARBA" id="ARBA00022630"/>
    </source>
</evidence>
<feature type="binding site" evidence="10">
    <location>
        <begin position="8"/>
        <end position="11"/>
    </location>
    <ligand>
        <name>substrate</name>
    </ligand>
</feature>
<comment type="function">
    <text evidence="9">Catalyzes the oxidation of either pyridoxine 5'-phosphate (PNP) or pyridoxamine 5'-phosphate (PMP) into pyridoxal 5'-phosphate (PLP).</text>
</comment>
<dbReference type="InterPro" id="IPR011576">
    <property type="entry name" value="Pyridox_Oxase_N"/>
</dbReference>
<dbReference type="InterPro" id="IPR019576">
    <property type="entry name" value="Pyridoxamine_oxidase_dimer_C"/>
</dbReference>
<feature type="binding site" evidence="9 11">
    <location>
        <begin position="140"/>
        <end position="141"/>
    </location>
    <ligand>
        <name>FMN</name>
        <dbReference type="ChEBI" id="CHEBI:58210"/>
    </ligand>
</feature>
<dbReference type="InterPro" id="IPR019740">
    <property type="entry name" value="Pyridox_Oxase_CS"/>
</dbReference>
<feature type="binding site" evidence="9 11">
    <location>
        <position position="83"/>
    </location>
    <ligand>
        <name>FMN</name>
        <dbReference type="ChEBI" id="CHEBI:58210"/>
    </ligand>
</feature>
<evidence type="ECO:0000256" key="8">
    <source>
        <dbReference type="ARBA" id="ARBA00023096"/>
    </source>
</evidence>
<evidence type="ECO:0000256" key="4">
    <source>
        <dbReference type="ARBA" id="ARBA00011738"/>
    </source>
</evidence>
<dbReference type="GO" id="GO:0004733">
    <property type="term" value="F:pyridoxamine phosphate oxidase activity"/>
    <property type="evidence" value="ECO:0007669"/>
    <property type="project" value="UniProtKB-UniRule"/>
</dbReference>
<dbReference type="InterPro" id="IPR000659">
    <property type="entry name" value="Pyridox_Oxase"/>
</dbReference>
<comment type="pathway">
    <text evidence="2 9">Cofactor metabolism; pyridoxal 5'-phosphate salvage; pyridoxal 5'-phosphate from pyridoxine 5'-phosphate: step 1/1.</text>
</comment>
<dbReference type="GO" id="GO:0008615">
    <property type="term" value="P:pyridoxine biosynthetic process"/>
    <property type="evidence" value="ECO:0007669"/>
    <property type="project" value="UniProtKB-UniRule"/>
</dbReference>
<dbReference type="EC" id="1.4.3.5" evidence="9"/>
<comment type="similarity">
    <text evidence="3 9">Belongs to the pyridoxamine 5'-phosphate oxidase family.</text>
</comment>
<feature type="binding site" evidence="9 10">
    <location>
        <position position="123"/>
    </location>
    <ligand>
        <name>substrate</name>
    </ligand>
</feature>
<gene>
    <name evidence="9" type="primary">pdxH</name>
    <name evidence="14" type="ORF">SAMN05216551_110151</name>
</gene>
<keyword evidence="6 9" id="KW-0288">FMN</keyword>
<dbReference type="PANTHER" id="PTHR10851:SF0">
    <property type="entry name" value="PYRIDOXINE-5'-PHOSPHATE OXIDASE"/>
    <property type="match status" value="1"/>
</dbReference>
<keyword evidence="7 9" id="KW-0560">Oxidoreductase</keyword>
<dbReference type="NCBIfam" id="NF004231">
    <property type="entry name" value="PRK05679.1"/>
    <property type="match status" value="1"/>
</dbReference>
<dbReference type="PROSITE" id="PS01064">
    <property type="entry name" value="PYRIDOX_OXIDASE"/>
    <property type="match status" value="1"/>
</dbReference>
<feature type="domain" description="Pyridoxine 5'-phosphate oxidase dimerisation C-terminal" evidence="13">
    <location>
        <begin position="171"/>
        <end position="212"/>
    </location>
</feature>
<feature type="binding site" evidence="9 11">
    <location>
        <begin position="61"/>
        <end position="66"/>
    </location>
    <ligand>
        <name>FMN</name>
        <dbReference type="ChEBI" id="CHEBI:58210"/>
    </ligand>
</feature>
<sequence length="212" mass="24102">MDKLADLRRSYAQGVLLEADVQSDPIQQFEHWFADVLACELPDPNAMTLATASRDGRPSARIVLLKGIVDGGFRFFTNYDSRKGRDLAENPHASLSFYWVGLERQVRIEGTVAKTSAQDSDEYFFSRPVESRLGAWASEQSQPVADRAALEQREREFKARFGDDPPRPPHWGGYQLSPQTIEFWQGRPSRLHDRLVYSRNADGSWTLSRLSP</sequence>
<evidence type="ECO:0000259" key="12">
    <source>
        <dbReference type="Pfam" id="PF01243"/>
    </source>
</evidence>
<comment type="catalytic activity">
    <reaction evidence="9">
        <text>pyridoxine 5'-phosphate + O2 = pyridoxal 5'-phosphate + H2O2</text>
        <dbReference type="Rhea" id="RHEA:15149"/>
        <dbReference type="ChEBI" id="CHEBI:15379"/>
        <dbReference type="ChEBI" id="CHEBI:16240"/>
        <dbReference type="ChEBI" id="CHEBI:58589"/>
        <dbReference type="ChEBI" id="CHEBI:597326"/>
        <dbReference type="EC" id="1.4.3.5"/>
    </reaction>
</comment>
<evidence type="ECO:0000313" key="14">
    <source>
        <dbReference type="EMBL" id="SDV50137.1"/>
    </source>
</evidence>
<feature type="binding site" evidence="9 11">
    <location>
        <position position="184"/>
    </location>
    <ligand>
        <name>FMN</name>
        <dbReference type="ChEBI" id="CHEBI:58210"/>
    </ligand>
</feature>
<proteinExistence type="inferred from homology"/>
<feature type="binding site" evidence="9 11">
    <location>
        <position position="82"/>
    </location>
    <ligand>
        <name>FMN</name>
        <dbReference type="ChEBI" id="CHEBI:58210"/>
    </ligand>
</feature>
<comment type="subunit">
    <text evidence="4 9">Homodimer.</text>
</comment>
<dbReference type="FunFam" id="2.30.110.10:FF:000005">
    <property type="entry name" value="NAD(P)H-hydrate epimerase"/>
    <property type="match status" value="1"/>
</dbReference>
<dbReference type="OrthoDB" id="9780392at2"/>
<protein>
    <recommendedName>
        <fullName evidence="9">Pyridoxine/pyridoxamine 5'-phosphate oxidase</fullName>
        <ecNumber evidence="9">1.4.3.5</ecNumber>
    </recommendedName>
    <alternativeName>
        <fullName evidence="9">PNP/PMP oxidase</fullName>
        <shortName evidence="9">PNPOx</shortName>
    </alternativeName>
    <alternativeName>
        <fullName evidence="9">Pyridoxal 5'-phosphate synthase</fullName>
    </alternativeName>
</protein>